<dbReference type="InterPro" id="IPR036849">
    <property type="entry name" value="Enolase-like_C_sf"/>
</dbReference>
<dbReference type="Gene3D" id="3.20.20.120">
    <property type="entry name" value="Enolase-like C-terminal domain"/>
    <property type="match status" value="1"/>
</dbReference>
<protein>
    <submittedName>
        <fullName evidence="1">Mandelate racemase/muconate lactonizing enzyme</fullName>
    </submittedName>
</protein>
<dbReference type="EMBL" id="AOSK01000016">
    <property type="protein sequence ID" value="EYD78081.1"/>
    <property type="molecule type" value="Genomic_DNA"/>
</dbReference>
<evidence type="ECO:0000313" key="1">
    <source>
        <dbReference type="EMBL" id="EYD78081.1"/>
    </source>
</evidence>
<name>A0A017HUP2_9RHOB</name>
<dbReference type="STRING" id="442562.Rumeso_00317"/>
<accession>A0A017HUP2</accession>
<sequence length="77" mass="8633">MAIQEMSLGIHYNVGADLLSFVMNPEVLTPVDGFLPIPTGPGLGVEIDEGAVREADKDRHRWRNPIWRLKDGSFAEW</sequence>
<dbReference type="SUPFAM" id="SSF51604">
    <property type="entry name" value="Enolase C-terminal domain-like"/>
    <property type="match status" value="1"/>
</dbReference>
<gene>
    <name evidence="1" type="ORF">Rumeso_00317</name>
</gene>
<comment type="caution">
    <text evidence="1">The sequence shown here is derived from an EMBL/GenBank/DDBJ whole genome shotgun (WGS) entry which is preliminary data.</text>
</comment>
<organism evidence="1 2">
    <name type="scientific">Rubellimicrobium mesophilum DSM 19309</name>
    <dbReference type="NCBI Taxonomy" id="442562"/>
    <lineage>
        <taxon>Bacteria</taxon>
        <taxon>Pseudomonadati</taxon>
        <taxon>Pseudomonadota</taxon>
        <taxon>Alphaproteobacteria</taxon>
        <taxon>Rhodobacterales</taxon>
        <taxon>Roseobacteraceae</taxon>
        <taxon>Rubellimicrobium</taxon>
    </lineage>
</organism>
<dbReference type="PATRIC" id="fig|442562.3.peg.316"/>
<dbReference type="AlphaFoldDB" id="A0A017HUP2"/>
<reference evidence="1 2" key="1">
    <citation type="submission" date="2013-02" db="EMBL/GenBank/DDBJ databases">
        <authorList>
            <person name="Fiebig A."/>
            <person name="Goeker M."/>
            <person name="Klenk H.-P.P."/>
        </authorList>
    </citation>
    <scope>NUCLEOTIDE SEQUENCE [LARGE SCALE GENOMIC DNA]</scope>
    <source>
        <strain evidence="1 2">DSM 19309</strain>
    </source>
</reference>
<proteinExistence type="predicted"/>
<dbReference type="Proteomes" id="UP000019666">
    <property type="component" value="Unassembled WGS sequence"/>
</dbReference>
<evidence type="ECO:0000313" key="2">
    <source>
        <dbReference type="Proteomes" id="UP000019666"/>
    </source>
</evidence>
<dbReference type="HOGENOM" id="CLU_198365_0_0_5"/>
<keyword evidence="2" id="KW-1185">Reference proteome</keyword>